<dbReference type="AlphaFoldDB" id="A0A0F9R792"/>
<comment type="caution">
    <text evidence="1">The sequence shown here is derived from an EMBL/GenBank/DDBJ whole genome shotgun (WGS) entry which is preliminary data.</text>
</comment>
<sequence>MGIKIESIVQFTGLVVGVPVSLPHGLVNPPRNLVPDIVAPNEGGFQVTADDIDITVTRLADESPDAVDVWASSWHTIRREFGSTQPQPGAQPDGSLVPQPFILNQGVSSAGEATAAGKMRNTVTQAIPAGFPDTKLLFNTLEYDFGGIVNLPLSRFVIASPGRYAVTAKYGTVAPIANHTQRLTIAINGILVEATETLTGTVGFDVTTEFASDFDLTAGDFLEVFAFTNNASSTVIPQGLNPEFAIHSLF</sequence>
<gene>
    <name evidence="1" type="ORF">LCGC14_0630610</name>
</gene>
<evidence type="ECO:0000313" key="1">
    <source>
        <dbReference type="EMBL" id="KKN50634.1"/>
    </source>
</evidence>
<dbReference type="InterPro" id="IPR008983">
    <property type="entry name" value="Tumour_necrosis_fac-like_dom"/>
</dbReference>
<reference evidence="1" key="1">
    <citation type="journal article" date="2015" name="Nature">
        <title>Complex archaea that bridge the gap between prokaryotes and eukaryotes.</title>
        <authorList>
            <person name="Spang A."/>
            <person name="Saw J.H."/>
            <person name="Jorgensen S.L."/>
            <person name="Zaremba-Niedzwiedzka K."/>
            <person name="Martijn J."/>
            <person name="Lind A.E."/>
            <person name="van Eijk R."/>
            <person name="Schleper C."/>
            <person name="Guy L."/>
            <person name="Ettema T.J."/>
        </authorList>
    </citation>
    <scope>NUCLEOTIDE SEQUENCE</scope>
</reference>
<accession>A0A0F9R792</accession>
<organism evidence="1">
    <name type="scientific">marine sediment metagenome</name>
    <dbReference type="NCBI Taxonomy" id="412755"/>
    <lineage>
        <taxon>unclassified sequences</taxon>
        <taxon>metagenomes</taxon>
        <taxon>ecological metagenomes</taxon>
    </lineage>
</organism>
<protein>
    <recommendedName>
        <fullName evidence="2">C1q domain-containing protein</fullName>
    </recommendedName>
</protein>
<proteinExistence type="predicted"/>
<evidence type="ECO:0008006" key="2">
    <source>
        <dbReference type="Google" id="ProtNLM"/>
    </source>
</evidence>
<name>A0A0F9R792_9ZZZZ</name>
<dbReference type="SUPFAM" id="SSF49842">
    <property type="entry name" value="TNF-like"/>
    <property type="match status" value="1"/>
</dbReference>
<dbReference type="EMBL" id="LAZR01001102">
    <property type="protein sequence ID" value="KKN50634.1"/>
    <property type="molecule type" value="Genomic_DNA"/>
</dbReference>